<evidence type="ECO:0000313" key="2">
    <source>
        <dbReference type="Proteomes" id="UP000828390"/>
    </source>
</evidence>
<accession>A0A9D3Z7F1</accession>
<dbReference type="AlphaFoldDB" id="A0A9D3Z7F1"/>
<organism evidence="1 2">
    <name type="scientific">Dreissena polymorpha</name>
    <name type="common">Zebra mussel</name>
    <name type="synonym">Mytilus polymorpha</name>
    <dbReference type="NCBI Taxonomy" id="45954"/>
    <lineage>
        <taxon>Eukaryota</taxon>
        <taxon>Metazoa</taxon>
        <taxon>Spiralia</taxon>
        <taxon>Lophotrochozoa</taxon>
        <taxon>Mollusca</taxon>
        <taxon>Bivalvia</taxon>
        <taxon>Autobranchia</taxon>
        <taxon>Heteroconchia</taxon>
        <taxon>Euheterodonta</taxon>
        <taxon>Imparidentia</taxon>
        <taxon>Neoheterodontei</taxon>
        <taxon>Myida</taxon>
        <taxon>Dreissenoidea</taxon>
        <taxon>Dreissenidae</taxon>
        <taxon>Dreissena</taxon>
    </lineage>
</organism>
<keyword evidence="2" id="KW-1185">Reference proteome</keyword>
<dbReference type="Proteomes" id="UP000828390">
    <property type="component" value="Unassembled WGS sequence"/>
</dbReference>
<protein>
    <submittedName>
        <fullName evidence="1">Uncharacterized protein</fullName>
    </submittedName>
</protein>
<comment type="caution">
    <text evidence="1">The sequence shown here is derived from an EMBL/GenBank/DDBJ whole genome shotgun (WGS) entry which is preliminary data.</text>
</comment>
<evidence type="ECO:0000313" key="1">
    <source>
        <dbReference type="EMBL" id="KAH3711732.1"/>
    </source>
</evidence>
<dbReference type="EMBL" id="JAIWYP010000014">
    <property type="protein sequence ID" value="KAH3711732.1"/>
    <property type="molecule type" value="Genomic_DNA"/>
</dbReference>
<name>A0A9D3Z7F1_DREPO</name>
<sequence>MLYDYDCGALQTRAIDITLVRESPDGRPMPCGLSISGGGGGGGGGGGTSLSVGGTNTGSGSSVDYSPTTPLSCDCAKTLIKSCALVYNPIIGCSYAVTDLGLSYAKSNGDWILFTLNVILGIADTAFACVFGSMPVCSQYRCGEMYTTVRCIIDAAYKCDEGRRRREIGSDVVTNMMQTTKPIGNFLQIMSEFFGDEAMFDVETSWFQTFKQTVSDDTDLGQMLSEQERTSIKNSVKNETSKAILSRFLERWNNTEFGRRFEGGRCLCKC</sequence>
<proteinExistence type="predicted"/>
<gene>
    <name evidence="1" type="ORF">DPMN_071405</name>
</gene>
<reference evidence="1" key="2">
    <citation type="submission" date="2020-11" db="EMBL/GenBank/DDBJ databases">
        <authorList>
            <person name="McCartney M.A."/>
            <person name="Auch B."/>
            <person name="Kono T."/>
            <person name="Mallez S."/>
            <person name="Becker A."/>
            <person name="Gohl D.M."/>
            <person name="Silverstein K.A.T."/>
            <person name="Koren S."/>
            <person name="Bechman K.B."/>
            <person name="Herman A."/>
            <person name="Abrahante J.E."/>
            <person name="Garbe J."/>
        </authorList>
    </citation>
    <scope>NUCLEOTIDE SEQUENCE</scope>
    <source>
        <strain evidence="1">Duluth1</strain>
        <tissue evidence="1">Whole animal</tissue>
    </source>
</reference>
<reference evidence="1" key="1">
    <citation type="journal article" date="2019" name="bioRxiv">
        <title>The Genome of the Zebra Mussel, Dreissena polymorpha: A Resource for Invasive Species Research.</title>
        <authorList>
            <person name="McCartney M.A."/>
            <person name="Auch B."/>
            <person name="Kono T."/>
            <person name="Mallez S."/>
            <person name="Zhang Y."/>
            <person name="Obille A."/>
            <person name="Becker A."/>
            <person name="Abrahante J.E."/>
            <person name="Garbe J."/>
            <person name="Badalamenti J.P."/>
            <person name="Herman A."/>
            <person name="Mangelson H."/>
            <person name="Liachko I."/>
            <person name="Sullivan S."/>
            <person name="Sone E.D."/>
            <person name="Koren S."/>
            <person name="Silverstein K.A.T."/>
            <person name="Beckman K.B."/>
            <person name="Gohl D.M."/>
        </authorList>
    </citation>
    <scope>NUCLEOTIDE SEQUENCE</scope>
    <source>
        <strain evidence="1">Duluth1</strain>
        <tissue evidence="1">Whole animal</tissue>
    </source>
</reference>